<name>X0VKI2_9ZZZZ</name>
<comment type="caution">
    <text evidence="3">The sequence shown here is derived from an EMBL/GenBank/DDBJ whole genome shotgun (WGS) entry which is preliminary data.</text>
</comment>
<dbReference type="NCBIfam" id="NF033218">
    <property type="entry name" value="anchor_AmaP"/>
    <property type="match status" value="1"/>
</dbReference>
<evidence type="ECO:0000256" key="1">
    <source>
        <dbReference type="SAM" id="MobiDB-lite"/>
    </source>
</evidence>
<evidence type="ECO:0008006" key="4">
    <source>
        <dbReference type="Google" id="ProtNLM"/>
    </source>
</evidence>
<keyword evidence="2" id="KW-1133">Transmembrane helix</keyword>
<evidence type="ECO:0000313" key="3">
    <source>
        <dbReference type="EMBL" id="GAG18804.1"/>
    </source>
</evidence>
<keyword evidence="2" id="KW-0472">Membrane</keyword>
<protein>
    <recommendedName>
        <fullName evidence="4">Alkaline shock response membrane anchor protein AmaP</fullName>
    </recommendedName>
</protein>
<gene>
    <name evidence="3" type="ORF">S01H1_58337</name>
</gene>
<sequence>MSAATFLFYTVSCLFTGGLGVLFILFGAGALSFDEAKVFLSSAGGIAVLFLSGACLIILLGYFLLLIYRNRLATARFSQEGERGKIEISPYAVQEFISGILQEELGITRFRVRLRHKEDGVAIYVHIALTPQERVAEIGSRIQETLTCRVMERTGIEVREVSVLVGKIRPHEQKPQEKDEEGDESENEL</sequence>
<dbReference type="AlphaFoldDB" id="X0VKI2"/>
<proteinExistence type="predicted"/>
<feature type="transmembrane region" description="Helical" evidence="2">
    <location>
        <begin position="43"/>
        <end position="68"/>
    </location>
</feature>
<dbReference type="EMBL" id="BARS01038104">
    <property type="protein sequence ID" value="GAG18804.1"/>
    <property type="molecule type" value="Genomic_DNA"/>
</dbReference>
<feature type="compositionally biased region" description="Acidic residues" evidence="1">
    <location>
        <begin position="178"/>
        <end position="189"/>
    </location>
</feature>
<feature type="transmembrane region" description="Helical" evidence="2">
    <location>
        <begin position="7"/>
        <end position="31"/>
    </location>
</feature>
<feature type="region of interest" description="Disordered" evidence="1">
    <location>
        <begin position="169"/>
        <end position="189"/>
    </location>
</feature>
<accession>X0VKI2</accession>
<organism evidence="3">
    <name type="scientific">marine sediment metagenome</name>
    <dbReference type="NCBI Taxonomy" id="412755"/>
    <lineage>
        <taxon>unclassified sequences</taxon>
        <taxon>metagenomes</taxon>
        <taxon>ecological metagenomes</taxon>
    </lineage>
</organism>
<evidence type="ECO:0000256" key="2">
    <source>
        <dbReference type="SAM" id="Phobius"/>
    </source>
</evidence>
<keyword evidence="2" id="KW-0812">Transmembrane</keyword>
<reference evidence="3" key="1">
    <citation type="journal article" date="2014" name="Front. Microbiol.">
        <title>High frequency of phylogenetically diverse reductive dehalogenase-homologous genes in deep subseafloor sedimentary metagenomes.</title>
        <authorList>
            <person name="Kawai M."/>
            <person name="Futagami T."/>
            <person name="Toyoda A."/>
            <person name="Takaki Y."/>
            <person name="Nishi S."/>
            <person name="Hori S."/>
            <person name="Arai W."/>
            <person name="Tsubouchi T."/>
            <person name="Morono Y."/>
            <person name="Uchiyama I."/>
            <person name="Ito T."/>
            <person name="Fujiyama A."/>
            <person name="Inagaki F."/>
            <person name="Takami H."/>
        </authorList>
    </citation>
    <scope>NUCLEOTIDE SEQUENCE</scope>
    <source>
        <strain evidence="3">Expedition CK06-06</strain>
    </source>
</reference>